<organism evidence="1">
    <name type="scientific">marine sediment metagenome</name>
    <dbReference type="NCBI Taxonomy" id="412755"/>
    <lineage>
        <taxon>unclassified sequences</taxon>
        <taxon>metagenomes</taxon>
        <taxon>ecological metagenomes</taxon>
    </lineage>
</organism>
<feature type="non-terminal residue" evidence="1">
    <location>
        <position position="31"/>
    </location>
</feature>
<evidence type="ECO:0000313" key="1">
    <source>
        <dbReference type="EMBL" id="GAJ24022.1"/>
    </source>
</evidence>
<protein>
    <submittedName>
        <fullName evidence="1">Uncharacterized protein</fullName>
    </submittedName>
</protein>
<dbReference type="EMBL" id="BARW01035977">
    <property type="protein sequence ID" value="GAJ24022.1"/>
    <property type="molecule type" value="Genomic_DNA"/>
</dbReference>
<dbReference type="AlphaFoldDB" id="X1VT22"/>
<reference evidence="1" key="1">
    <citation type="journal article" date="2014" name="Front. Microbiol.">
        <title>High frequency of phylogenetically diverse reductive dehalogenase-homologous genes in deep subseafloor sedimentary metagenomes.</title>
        <authorList>
            <person name="Kawai M."/>
            <person name="Futagami T."/>
            <person name="Toyoda A."/>
            <person name="Takaki Y."/>
            <person name="Nishi S."/>
            <person name="Hori S."/>
            <person name="Arai W."/>
            <person name="Tsubouchi T."/>
            <person name="Morono Y."/>
            <person name="Uchiyama I."/>
            <person name="Ito T."/>
            <person name="Fujiyama A."/>
            <person name="Inagaki F."/>
            <person name="Takami H."/>
        </authorList>
    </citation>
    <scope>NUCLEOTIDE SEQUENCE</scope>
    <source>
        <strain evidence="1">Expedition CK06-06</strain>
    </source>
</reference>
<proteinExistence type="predicted"/>
<sequence>MIPGKVIVSPLFLFIFPDISKIVHPGTDRAD</sequence>
<accession>X1VT22</accession>
<comment type="caution">
    <text evidence="1">The sequence shown here is derived from an EMBL/GenBank/DDBJ whole genome shotgun (WGS) entry which is preliminary data.</text>
</comment>
<name>X1VT22_9ZZZZ</name>
<gene>
    <name evidence="1" type="ORF">S12H4_55985</name>
</gene>